<name>A0A1I0MRU5_9RHOB</name>
<dbReference type="EMBL" id="FOIZ01000001">
    <property type="protein sequence ID" value="SEV90891.1"/>
    <property type="molecule type" value="Genomic_DNA"/>
</dbReference>
<evidence type="ECO:0008006" key="3">
    <source>
        <dbReference type="Google" id="ProtNLM"/>
    </source>
</evidence>
<organism evidence="1 2">
    <name type="scientific">Cognatiyoonia koreensis</name>
    <dbReference type="NCBI Taxonomy" id="364200"/>
    <lineage>
        <taxon>Bacteria</taxon>
        <taxon>Pseudomonadati</taxon>
        <taxon>Pseudomonadota</taxon>
        <taxon>Alphaproteobacteria</taxon>
        <taxon>Rhodobacterales</taxon>
        <taxon>Paracoccaceae</taxon>
        <taxon>Cognatiyoonia</taxon>
    </lineage>
</organism>
<accession>A0A1I0MRU5</accession>
<sequence>MTRTVDFYLRPRTIRQLTDGTGHRFYSRAMTAFESIGLQVNLIDDSNDIRKESLFAPCFALFDHKVPIHDLSLDVRRTAIGPFYRMEKSPIRAKYRLVDRPFCPADIPAQKAQSFFRIWQKLIVKPKTTEASGVVLVALQGQLLARRSQQAVSPVDMIRATMAHEKDRQIWLKLHPKESYSVDELAAIAQFASDPRVTVFDGDLDTALHACDYIVTQNSSVVLRGLFYQRPAIVFADCEFHHPFKSVRRGVPVAAAFDTVMTDQPDFAAFAYWYLQLNCINTSREWVEEMILTQCREFGWDI</sequence>
<dbReference type="Gene3D" id="3.40.50.12580">
    <property type="match status" value="1"/>
</dbReference>
<keyword evidence="2" id="KW-1185">Reference proteome</keyword>
<dbReference type="OrthoDB" id="6713140at2"/>
<evidence type="ECO:0000313" key="2">
    <source>
        <dbReference type="Proteomes" id="UP000199167"/>
    </source>
</evidence>
<proteinExistence type="predicted"/>
<dbReference type="AlphaFoldDB" id="A0A1I0MRU5"/>
<gene>
    <name evidence="1" type="ORF">SAMN04488515_0177</name>
</gene>
<dbReference type="RefSeq" id="WP_089989125.1">
    <property type="nucleotide sequence ID" value="NZ_FOIZ01000001.1"/>
</dbReference>
<dbReference type="Proteomes" id="UP000199167">
    <property type="component" value="Unassembled WGS sequence"/>
</dbReference>
<dbReference type="InterPro" id="IPR043148">
    <property type="entry name" value="TagF_C"/>
</dbReference>
<protein>
    <recommendedName>
        <fullName evidence="3">Capsule polysaccharide biosynthesis protein</fullName>
    </recommendedName>
</protein>
<evidence type="ECO:0000313" key="1">
    <source>
        <dbReference type="EMBL" id="SEV90891.1"/>
    </source>
</evidence>
<reference evidence="1 2" key="1">
    <citation type="submission" date="2016-10" db="EMBL/GenBank/DDBJ databases">
        <authorList>
            <person name="de Groot N.N."/>
        </authorList>
    </citation>
    <scope>NUCLEOTIDE SEQUENCE [LARGE SCALE GENOMIC DNA]</scope>
    <source>
        <strain evidence="1 2">DSM 17925</strain>
    </source>
</reference>
<dbReference type="SUPFAM" id="SSF53756">
    <property type="entry name" value="UDP-Glycosyltransferase/glycogen phosphorylase"/>
    <property type="match status" value="1"/>
</dbReference>
<dbReference type="STRING" id="364200.SAMN04488515_0177"/>